<evidence type="ECO:0000259" key="1">
    <source>
        <dbReference type="Pfam" id="PF03551"/>
    </source>
</evidence>
<gene>
    <name evidence="2" type="ORF">DKM44_08300</name>
</gene>
<dbReference type="EMBL" id="CP029494">
    <property type="protein sequence ID" value="AWN23227.1"/>
    <property type="molecule type" value="Genomic_DNA"/>
</dbReference>
<dbReference type="OrthoDB" id="9791785at2"/>
<dbReference type="SUPFAM" id="SSF46785">
    <property type="entry name" value="Winged helix' DNA-binding domain"/>
    <property type="match status" value="1"/>
</dbReference>
<protein>
    <submittedName>
        <fullName evidence="2">PadR family transcriptional regulator</fullName>
    </submittedName>
</protein>
<dbReference type="Gene3D" id="1.10.10.10">
    <property type="entry name" value="Winged helix-like DNA-binding domain superfamily/Winged helix DNA-binding domain"/>
    <property type="match status" value="1"/>
</dbReference>
<dbReference type="KEGG" id="dez:DKM44_08300"/>
<name>A0A2Z3JDI3_9DEIO</name>
<keyword evidence="3" id="KW-1185">Reference proteome</keyword>
<dbReference type="InterPro" id="IPR005149">
    <property type="entry name" value="Tscrpt_reg_PadR_N"/>
</dbReference>
<sequence>MPRPPHISPQTRTVLAQLAASHPGWAYGYDLSKATGLKSGTLYPILRRLHEAHLLDAEWEPSPHPGKPPRHIYRLSEAGLKLAHEQQRPNMLQLKGALV</sequence>
<accession>A0A2Z3JDI3</accession>
<dbReference type="RefSeq" id="WP_109826884.1">
    <property type="nucleotide sequence ID" value="NZ_CP029494.1"/>
</dbReference>
<dbReference type="Proteomes" id="UP000245368">
    <property type="component" value="Chromosome"/>
</dbReference>
<dbReference type="InterPro" id="IPR036390">
    <property type="entry name" value="WH_DNA-bd_sf"/>
</dbReference>
<proteinExistence type="predicted"/>
<organism evidence="2 3">
    <name type="scientific">Deinococcus irradiatisoli</name>
    <dbReference type="NCBI Taxonomy" id="2202254"/>
    <lineage>
        <taxon>Bacteria</taxon>
        <taxon>Thermotogati</taxon>
        <taxon>Deinococcota</taxon>
        <taxon>Deinococci</taxon>
        <taxon>Deinococcales</taxon>
        <taxon>Deinococcaceae</taxon>
        <taxon>Deinococcus</taxon>
    </lineage>
</organism>
<reference evidence="2 3" key="1">
    <citation type="submission" date="2018-05" db="EMBL/GenBank/DDBJ databases">
        <title>Complete Genome Sequence of Deinococcus sp. strain 17bor-2.</title>
        <authorList>
            <person name="Srinivasan S."/>
        </authorList>
    </citation>
    <scope>NUCLEOTIDE SEQUENCE [LARGE SCALE GENOMIC DNA]</scope>
    <source>
        <strain evidence="2 3">17bor-2</strain>
    </source>
</reference>
<dbReference type="AlphaFoldDB" id="A0A2Z3JDI3"/>
<dbReference type="Pfam" id="PF03551">
    <property type="entry name" value="PadR"/>
    <property type="match status" value="1"/>
</dbReference>
<feature type="domain" description="Transcription regulator PadR N-terminal" evidence="1">
    <location>
        <begin position="35"/>
        <end position="81"/>
    </location>
</feature>
<evidence type="ECO:0000313" key="3">
    <source>
        <dbReference type="Proteomes" id="UP000245368"/>
    </source>
</evidence>
<dbReference type="InterPro" id="IPR036388">
    <property type="entry name" value="WH-like_DNA-bd_sf"/>
</dbReference>
<evidence type="ECO:0000313" key="2">
    <source>
        <dbReference type="EMBL" id="AWN23227.1"/>
    </source>
</evidence>